<keyword evidence="4" id="KW-0378">Hydrolase</keyword>
<dbReference type="GO" id="GO:0030145">
    <property type="term" value="F:manganese ion binding"/>
    <property type="evidence" value="ECO:0007669"/>
    <property type="project" value="InterPro"/>
</dbReference>
<dbReference type="InterPro" id="IPR011356">
    <property type="entry name" value="Leucine_aapep/pepB"/>
</dbReference>
<evidence type="ECO:0000256" key="2">
    <source>
        <dbReference type="ARBA" id="ARBA00022438"/>
    </source>
</evidence>
<dbReference type="Pfam" id="PF00883">
    <property type="entry name" value="Peptidase_M17"/>
    <property type="match status" value="1"/>
</dbReference>
<keyword evidence="3" id="KW-0645">Protease</keyword>
<dbReference type="GO" id="GO:0006508">
    <property type="term" value="P:proteolysis"/>
    <property type="evidence" value="ECO:0007669"/>
    <property type="project" value="UniProtKB-KW"/>
</dbReference>
<dbReference type="PANTHER" id="PTHR11963:SF23">
    <property type="entry name" value="CYTOSOL AMINOPEPTIDASE"/>
    <property type="match status" value="1"/>
</dbReference>
<sequence>MPSFPTGEFTGNKIKVFQTAQSPTEKDLNNVDQLLIIIPAKAKKAVWNALPDGNKLQELRKRSKDSHVPLVSSRLANKQQSGVHVGELAADSSVFDTLTFARKMLVAALTEKVSSVAIWVTGFDSEEQEAVAENFIAAALAAGFVMPTCKSKSSPQPFSTLRILGMANKLDLSRVQAEAAGNNLARALTSLPPNKLDATAYCDILRSLAKDRGWQFKQFSTAELKKKGAGAFLAVAQGNDDNSAAIVRLRYRPGKKNVKSPALSLVGKGIIFDTGGTNLKPFNSMLEMHIDMGGSAVAVGTLLTISELRLPHAVDCWLAITENRTGPRAYKSQDVVTAANGKTIQIIHTDAEGRMALADVLHFASEDKPGLIIDYATLTGACMNAVTTRYSGVFTNRPDLHPVLKRSGRDSGERVWPFPVDKEFLAELSSETADIKQCSPSGGGDHILAATFLNEFVEKDVPWIHVDLSACTRKGGLGHIPTTITGFGVRFTMNLLLDQHMLKA</sequence>
<dbReference type="KEGG" id="woc:BA177_11220"/>
<dbReference type="CDD" id="cd00433">
    <property type="entry name" value="Peptidase_M17"/>
    <property type="match status" value="1"/>
</dbReference>
<dbReference type="GO" id="GO:0070006">
    <property type="term" value="F:metalloaminopeptidase activity"/>
    <property type="evidence" value="ECO:0007669"/>
    <property type="project" value="InterPro"/>
</dbReference>
<dbReference type="AlphaFoldDB" id="A0A193LH48"/>
<dbReference type="STRING" id="1548547.BA177_11220"/>
<organism evidence="7 8">
    <name type="scientific">Woeseia oceani</name>
    <dbReference type="NCBI Taxonomy" id="1548547"/>
    <lineage>
        <taxon>Bacteria</taxon>
        <taxon>Pseudomonadati</taxon>
        <taxon>Pseudomonadota</taxon>
        <taxon>Gammaproteobacteria</taxon>
        <taxon>Woeseiales</taxon>
        <taxon>Woeseiaceae</taxon>
        <taxon>Woeseia</taxon>
    </lineage>
</organism>
<evidence type="ECO:0000313" key="8">
    <source>
        <dbReference type="Proteomes" id="UP000092695"/>
    </source>
</evidence>
<reference evidence="7 8" key="1">
    <citation type="submission" date="2016-06" db="EMBL/GenBank/DDBJ databases">
        <title>Complete genome sequence of a deep-branching marine Gamma Proteobacterium Woeseia oceani type strain XK5.</title>
        <authorList>
            <person name="Mu D."/>
            <person name="Du Z."/>
        </authorList>
    </citation>
    <scope>NUCLEOTIDE SEQUENCE [LARGE SCALE GENOMIC DNA]</scope>
    <source>
        <strain evidence="7 8">XK5</strain>
    </source>
</reference>
<keyword evidence="5" id="KW-0464">Manganese</keyword>
<accession>A0A193LH48</accession>
<dbReference type="PRINTS" id="PR00481">
    <property type="entry name" value="LAMNOPPTDASE"/>
</dbReference>
<name>A0A193LH48_9GAMM</name>
<proteinExistence type="inferred from homology"/>
<dbReference type="InterPro" id="IPR000819">
    <property type="entry name" value="Peptidase_M17_C"/>
</dbReference>
<keyword evidence="2" id="KW-0031">Aminopeptidase</keyword>
<evidence type="ECO:0000256" key="4">
    <source>
        <dbReference type="ARBA" id="ARBA00022801"/>
    </source>
</evidence>
<evidence type="ECO:0000256" key="1">
    <source>
        <dbReference type="ARBA" id="ARBA00009528"/>
    </source>
</evidence>
<dbReference type="PANTHER" id="PTHR11963">
    <property type="entry name" value="LEUCINE AMINOPEPTIDASE-RELATED"/>
    <property type="match status" value="1"/>
</dbReference>
<evidence type="ECO:0000313" key="7">
    <source>
        <dbReference type="EMBL" id="ANO51699.1"/>
    </source>
</evidence>
<evidence type="ECO:0000256" key="5">
    <source>
        <dbReference type="ARBA" id="ARBA00023211"/>
    </source>
</evidence>
<evidence type="ECO:0000256" key="3">
    <source>
        <dbReference type="ARBA" id="ARBA00022670"/>
    </source>
</evidence>
<dbReference type="Proteomes" id="UP000092695">
    <property type="component" value="Chromosome"/>
</dbReference>
<comment type="similarity">
    <text evidence="1">Belongs to the peptidase M17 family.</text>
</comment>
<protein>
    <recommendedName>
        <fullName evidence="6">Cytosol aminopeptidase domain-containing protein</fullName>
    </recommendedName>
</protein>
<dbReference type="EMBL" id="CP016268">
    <property type="protein sequence ID" value="ANO51699.1"/>
    <property type="molecule type" value="Genomic_DNA"/>
</dbReference>
<dbReference type="SUPFAM" id="SSF53187">
    <property type="entry name" value="Zn-dependent exopeptidases"/>
    <property type="match status" value="1"/>
</dbReference>
<dbReference type="Gene3D" id="3.40.630.10">
    <property type="entry name" value="Zn peptidases"/>
    <property type="match status" value="1"/>
</dbReference>
<dbReference type="RefSeq" id="WP_068616286.1">
    <property type="nucleotide sequence ID" value="NZ_CP016268.1"/>
</dbReference>
<feature type="domain" description="Cytosol aminopeptidase" evidence="6">
    <location>
        <begin position="183"/>
        <end position="491"/>
    </location>
</feature>
<dbReference type="GO" id="GO:0005737">
    <property type="term" value="C:cytoplasm"/>
    <property type="evidence" value="ECO:0007669"/>
    <property type="project" value="InterPro"/>
</dbReference>
<gene>
    <name evidence="7" type="ORF">BA177_11220</name>
</gene>
<evidence type="ECO:0000259" key="6">
    <source>
        <dbReference type="Pfam" id="PF00883"/>
    </source>
</evidence>
<keyword evidence="8" id="KW-1185">Reference proteome</keyword>